<dbReference type="SUPFAM" id="SSF51556">
    <property type="entry name" value="Metallo-dependent hydrolases"/>
    <property type="match status" value="1"/>
</dbReference>
<dbReference type="GO" id="GO:0016831">
    <property type="term" value="F:carboxy-lyase activity"/>
    <property type="evidence" value="ECO:0007669"/>
    <property type="project" value="InterPro"/>
</dbReference>
<evidence type="ECO:0000313" key="4">
    <source>
        <dbReference type="Proteomes" id="UP000609064"/>
    </source>
</evidence>
<dbReference type="InterPro" id="IPR006680">
    <property type="entry name" value="Amidohydro-rel"/>
</dbReference>
<comment type="caution">
    <text evidence="3">The sequence shown here is derived from an EMBL/GenBank/DDBJ whole genome shotgun (WGS) entry which is preliminary data.</text>
</comment>
<organism evidence="3 4">
    <name type="scientific">Emticicia aquatilis</name>
    <dbReference type="NCBI Taxonomy" id="1537369"/>
    <lineage>
        <taxon>Bacteria</taxon>
        <taxon>Pseudomonadati</taxon>
        <taxon>Bacteroidota</taxon>
        <taxon>Cytophagia</taxon>
        <taxon>Cytophagales</taxon>
        <taxon>Leadbetterellaceae</taxon>
        <taxon>Emticicia</taxon>
    </lineage>
</organism>
<dbReference type="Proteomes" id="UP000609064">
    <property type="component" value="Unassembled WGS sequence"/>
</dbReference>
<keyword evidence="1" id="KW-0456">Lyase</keyword>
<dbReference type="EMBL" id="BMKK01000012">
    <property type="protein sequence ID" value="GGD76552.1"/>
    <property type="molecule type" value="Genomic_DNA"/>
</dbReference>
<dbReference type="CDD" id="cd01292">
    <property type="entry name" value="metallo-dependent_hydrolases"/>
    <property type="match status" value="1"/>
</dbReference>
<evidence type="ECO:0000256" key="1">
    <source>
        <dbReference type="ARBA" id="ARBA00023239"/>
    </source>
</evidence>
<evidence type="ECO:0000259" key="2">
    <source>
        <dbReference type="Pfam" id="PF04909"/>
    </source>
</evidence>
<keyword evidence="3" id="KW-0378">Hydrolase</keyword>
<dbReference type="InterPro" id="IPR032466">
    <property type="entry name" value="Metal_Hydrolase"/>
</dbReference>
<protein>
    <submittedName>
        <fullName evidence="3">4-hydroxyphenyl-beta-ketoacyl-CoA hydrolase</fullName>
    </submittedName>
</protein>
<evidence type="ECO:0000313" key="3">
    <source>
        <dbReference type="EMBL" id="GGD76552.1"/>
    </source>
</evidence>
<dbReference type="PANTHER" id="PTHR21240:SF19">
    <property type="entry name" value="CATALYTIC_ HYDROLASE"/>
    <property type="match status" value="1"/>
</dbReference>
<dbReference type="AlphaFoldDB" id="A0A916Z564"/>
<gene>
    <name evidence="3" type="ORF">GCM10011514_45630</name>
</gene>
<dbReference type="Pfam" id="PF04909">
    <property type="entry name" value="Amidohydro_2"/>
    <property type="match status" value="1"/>
</dbReference>
<sequence length="305" mass="34931">MFDVESSVHHSTSNIKNMIDINKVIAIDVHTHAEVSCCQPHDDYRPELDEAFAKYFKSDKRPTIQETADFYRDNNLAFIMFTVDSEHNVGKRRIPNIEVAEAALKNDDVMIAFASIDPHKGRMGAREARDLIENYGVKGFKFHPTVQGFYPYDKMAYHLYEVIAEYKLPMLFHSGHSGFGSGVRGGGGLRLEYSNPMHLDDVAIDFPDCPIIIAHPSWPWQDEALSVAMHKPNVYIDLSGWSPKYFPKQLIQYANTMLKNRVLFGTDFPLITPERWMKDFEEAGFKEEVKPLILKENAIRMLGLK</sequence>
<dbReference type="InterPro" id="IPR032465">
    <property type="entry name" value="ACMSD"/>
</dbReference>
<dbReference type="Gene3D" id="3.20.20.140">
    <property type="entry name" value="Metal-dependent hydrolases"/>
    <property type="match status" value="1"/>
</dbReference>
<accession>A0A916Z564</accession>
<dbReference type="PANTHER" id="PTHR21240">
    <property type="entry name" value="2-AMINO-3-CARBOXYLMUCONATE-6-SEMIALDEHYDE DECARBOXYLASE"/>
    <property type="match status" value="1"/>
</dbReference>
<proteinExistence type="predicted"/>
<dbReference type="GO" id="GO:0016787">
    <property type="term" value="F:hydrolase activity"/>
    <property type="evidence" value="ECO:0007669"/>
    <property type="project" value="UniProtKB-KW"/>
</dbReference>
<keyword evidence="4" id="KW-1185">Reference proteome</keyword>
<feature type="domain" description="Amidohydrolase-related" evidence="2">
    <location>
        <begin position="27"/>
        <end position="304"/>
    </location>
</feature>
<name>A0A916Z564_9BACT</name>
<reference evidence="3" key="1">
    <citation type="journal article" date="2014" name="Int. J. Syst. Evol. Microbiol.">
        <title>Complete genome sequence of Corynebacterium casei LMG S-19264T (=DSM 44701T), isolated from a smear-ripened cheese.</title>
        <authorList>
            <consortium name="US DOE Joint Genome Institute (JGI-PGF)"/>
            <person name="Walter F."/>
            <person name="Albersmeier A."/>
            <person name="Kalinowski J."/>
            <person name="Ruckert C."/>
        </authorList>
    </citation>
    <scope>NUCLEOTIDE SEQUENCE</scope>
    <source>
        <strain evidence="3">CGMCC 1.15958</strain>
    </source>
</reference>
<reference evidence="3" key="2">
    <citation type="submission" date="2020-09" db="EMBL/GenBank/DDBJ databases">
        <authorList>
            <person name="Sun Q."/>
            <person name="Zhou Y."/>
        </authorList>
    </citation>
    <scope>NUCLEOTIDE SEQUENCE</scope>
    <source>
        <strain evidence="3">CGMCC 1.15958</strain>
    </source>
</reference>